<evidence type="ECO:0000256" key="7">
    <source>
        <dbReference type="ARBA" id="ARBA00022842"/>
    </source>
</evidence>
<feature type="domain" description="Malate synthase G alpha-beta insertion" evidence="17">
    <location>
        <begin position="158"/>
        <end position="233"/>
    </location>
</feature>
<feature type="binding site" evidence="10">
    <location>
        <position position="338"/>
    </location>
    <ligand>
        <name>glyoxylate</name>
        <dbReference type="ChEBI" id="CHEBI:36655"/>
    </ligand>
</feature>
<dbReference type="Pfam" id="PF01274">
    <property type="entry name" value="MS_TIM-barrel"/>
    <property type="match status" value="1"/>
</dbReference>
<feature type="binding site" evidence="10">
    <location>
        <position position="458"/>
    </location>
    <ligand>
        <name>Mg(2+)</name>
        <dbReference type="ChEBI" id="CHEBI:18420"/>
    </ligand>
</feature>
<keyword evidence="4 10" id="KW-0816">Tricarboxylic acid cycle</keyword>
<keyword evidence="3 10" id="KW-0963">Cytoplasm</keyword>
<keyword evidence="2 10" id="KW-0329">Glyoxylate bypass</keyword>
<dbReference type="EC" id="2.3.3.9" evidence="10 11"/>
<feature type="compositionally biased region" description="Basic and acidic residues" evidence="14">
    <location>
        <begin position="721"/>
        <end position="739"/>
    </location>
</feature>
<dbReference type="InterPro" id="IPR048355">
    <property type="entry name" value="MS_C"/>
</dbReference>
<dbReference type="HAMAP" id="MF_00641">
    <property type="entry name" value="Malate_synth_G"/>
    <property type="match status" value="1"/>
</dbReference>
<dbReference type="InterPro" id="IPR046363">
    <property type="entry name" value="MS_N_TIM-barrel_dom"/>
</dbReference>
<dbReference type="EMBL" id="BJYF01000005">
    <property type="protein sequence ID" value="GEN59159.1"/>
    <property type="molecule type" value="Genomic_DNA"/>
</dbReference>
<dbReference type="SUPFAM" id="SSF51645">
    <property type="entry name" value="Malate synthase G"/>
    <property type="match status" value="1"/>
</dbReference>
<protein>
    <recommendedName>
        <fullName evidence="10 11">Malate synthase G</fullName>
        <ecNumber evidence="10 11">2.3.3.9</ecNumber>
    </recommendedName>
</protein>
<feature type="domain" description="Malate synthase TIM barrel" evidence="15">
    <location>
        <begin position="335"/>
        <end position="573"/>
    </location>
</feature>
<comment type="caution">
    <text evidence="19">The sequence shown here is derived from an EMBL/GenBank/DDBJ whole genome shotgun (WGS) entry which is preliminary data.</text>
</comment>
<feature type="active site" description="Proton donor" evidence="10 12">
    <location>
        <position position="633"/>
    </location>
</feature>
<evidence type="ECO:0000256" key="14">
    <source>
        <dbReference type="SAM" id="MobiDB-lite"/>
    </source>
</evidence>
<evidence type="ECO:0000259" key="17">
    <source>
        <dbReference type="Pfam" id="PF20658"/>
    </source>
</evidence>
<feature type="domain" description="Malate synthase C-terminal" evidence="18">
    <location>
        <begin position="594"/>
        <end position="675"/>
    </location>
</feature>
<dbReference type="InterPro" id="IPR011076">
    <property type="entry name" value="Malate_synth_sf"/>
</dbReference>
<evidence type="ECO:0000259" key="16">
    <source>
        <dbReference type="Pfam" id="PF20656"/>
    </source>
</evidence>
<reference evidence="19 20" key="1">
    <citation type="submission" date="2019-07" db="EMBL/GenBank/DDBJ databases">
        <title>Whole genome shotgun sequence of Acetobacter nitrogenifigens NBRC 105050.</title>
        <authorList>
            <person name="Hosoyama A."/>
            <person name="Uohara A."/>
            <person name="Ohji S."/>
            <person name="Ichikawa N."/>
        </authorList>
    </citation>
    <scope>NUCLEOTIDE SEQUENCE [LARGE SCALE GENOMIC DNA]</scope>
    <source>
        <strain evidence="19 20">NBRC 105050</strain>
    </source>
</reference>
<dbReference type="InterPro" id="IPR048357">
    <property type="entry name" value="MSG_insertion"/>
</dbReference>
<feature type="binding site" evidence="10">
    <location>
        <position position="311"/>
    </location>
    <ligand>
        <name>acetyl-CoA</name>
        <dbReference type="ChEBI" id="CHEBI:57288"/>
    </ligand>
</feature>
<evidence type="ECO:0000256" key="9">
    <source>
        <dbReference type="ARBA" id="ARBA00047918"/>
    </source>
</evidence>
<evidence type="ECO:0000313" key="20">
    <source>
        <dbReference type="Proteomes" id="UP000321635"/>
    </source>
</evidence>
<keyword evidence="6 10" id="KW-0479">Metal-binding</keyword>
<comment type="cofactor">
    <cofactor evidence="1 10">
        <name>Mg(2+)</name>
        <dbReference type="ChEBI" id="CHEBI:18420"/>
    </cofactor>
</comment>
<keyword evidence="20" id="KW-1185">Reference proteome</keyword>
<dbReference type="Proteomes" id="UP000321635">
    <property type="component" value="Unassembled WGS sequence"/>
</dbReference>
<evidence type="ECO:0000259" key="15">
    <source>
        <dbReference type="Pfam" id="PF01274"/>
    </source>
</evidence>
<dbReference type="Pfam" id="PF20658">
    <property type="entry name" value="MSG_insertion"/>
    <property type="match status" value="1"/>
</dbReference>
<accession>A0A511X8A4</accession>
<dbReference type="STRING" id="1120919.GCA_000429165_01803"/>
<dbReference type="GO" id="GO:0009436">
    <property type="term" value="P:glyoxylate catabolic process"/>
    <property type="evidence" value="ECO:0007669"/>
    <property type="project" value="TreeGrafter"/>
</dbReference>
<evidence type="ECO:0000256" key="13">
    <source>
        <dbReference type="RuleBase" id="RU003572"/>
    </source>
</evidence>
<evidence type="ECO:0000313" key="19">
    <source>
        <dbReference type="EMBL" id="GEN59159.1"/>
    </source>
</evidence>
<feature type="binding site" evidence="10">
    <location>
        <position position="543"/>
    </location>
    <ligand>
        <name>acetyl-CoA</name>
        <dbReference type="ChEBI" id="CHEBI:57288"/>
    </ligand>
</feature>
<feature type="binding site" evidence="10">
    <location>
        <position position="430"/>
    </location>
    <ligand>
        <name>glyoxylate</name>
        <dbReference type="ChEBI" id="CHEBI:36655"/>
    </ligand>
</feature>
<dbReference type="RefSeq" id="WP_026397791.1">
    <property type="nucleotide sequence ID" value="NZ_AUBI01000005.1"/>
</dbReference>
<dbReference type="Gene3D" id="1.20.1220.12">
    <property type="entry name" value="Malate synthase, domain III"/>
    <property type="match status" value="1"/>
</dbReference>
<dbReference type="GO" id="GO:0000287">
    <property type="term" value="F:magnesium ion binding"/>
    <property type="evidence" value="ECO:0007669"/>
    <property type="project" value="TreeGrafter"/>
</dbReference>
<evidence type="ECO:0000256" key="8">
    <source>
        <dbReference type="ARBA" id="ARBA00023097"/>
    </source>
</evidence>
<keyword evidence="7 10" id="KW-0460">Magnesium</keyword>
<evidence type="ECO:0000256" key="3">
    <source>
        <dbReference type="ARBA" id="ARBA00022490"/>
    </source>
</evidence>
<evidence type="ECO:0000256" key="5">
    <source>
        <dbReference type="ARBA" id="ARBA00022679"/>
    </source>
</evidence>
<dbReference type="GO" id="GO:0005829">
    <property type="term" value="C:cytosol"/>
    <property type="evidence" value="ECO:0007669"/>
    <property type="project" value="TreeGrafter"/>
</dbReference>
<dbReference type="AlphaFoldDB" id="A0A511X8A4"/>
<comment type="similarity">
    <text evidence="10 13">Belongs to the malate synthase family. GlcB subfamily.</text>
</comment>
<comment type="subunit">
    <text evidence="10">Monomer.</text>
</comment>
<dbReference type="PANTHER" id="PTHR42739:SF1">
    <property type="entry name" value="MALATE SYNTHASE G"/>
    <property type="match status" value="1"/>
</dbReference>
<feature type="modified residue" description="Cysteine sulfenic acid (-SOH)" evidence="10">
    <location>
        <position position="619"/>
    </location>
</feature>
<keyword evidence="5 10" id="KW-0808">Transferase</keyword>
<feature type="binding site" evidence="10">
    <location>
        <begin position="123"/>
        <end position="124"/>
    </location>
    <ligand>
        <name>acetyl-CoA</name>
        <dbReference type="ChEBI" id="CHEBI:57288"/>
    </ligand>
</feature>
<dbReference type="GO" id="GO:0004474">
    <property type="term" value="F:malate synthase activity"/>
    <property type="evidence" value="ECO:0007669"/>
    <property type="project" value="UniProtKB-UniRule"/>
</dbReference>
<dbReference type="InterPro" id="IPR044856">
    <property type="entry name" value="Malate_synth_C_sf"/>
</dbReference>
<dbReference type="OrthoDB" id="9762054at2"/>
<dbReference type="NCBIfam" id="TIGR01345">
    <property type="entry name" value="malate_syn_G"/>
    <property type="match status" value="1"/>
</dbReference>
<feature type="active site" description="Proton acceptor" evidence="10 12">
    <location>
        <position position="338"/>
    </location>
</feature>
<dbReference type="UniPathway" id="UPA00703">
    <property type="reaction ID" value="UER00720"/>
</dbReference>
<evidence type="ECO:0000256" key="10">
    <source>
        <dbReference type="HAMAP-Rule" id="MF_00641"/>
    </source>
</evidence>
<evidence type="ECO:0000256" key="11">
    <source>
        <dbReference type="NCBIfam" id="TIGR01345"/>
    </source>
</evidence>
<dbReference type="Pfam" id="PF20659">
    <property type="entry name" value="MS_C"/>
    <property type="match status" value="1"/>
</dbReference>
<name>A0A511X8A4_9PROT</name>
<evidence type="ECO:0000256" key="1">
    <source>
        <dbReference type="ARBA" id="ARBA00001946"/>
    </source>
</evidence>
<feature type="domain" description="Malate synthase N-terminal" evidence="16">
    <location>
        <begin position="18"/>
        <end position="67"/>
    </location>
</feature>
<dbReference type="InterPro" id="IPR001465">
    <property type="entry name" value="Malate_synthase_TIM"/>
</dbReference>
<evidence type="ECO:0000259" key="18">
    <source>
        <dbReference type="Pfam" id="PF20659"/>
    </source>
</evidence>
<organism evidence="19 20">
    <name type="scientific">Acetobacter nitrogenifigens DSM 23921 = NBRC 105050</name>
    <dbReference type="NCBI Taxonomy" id="1120919"/>
    <lineage>
        <taxon>Bacteria</taxon>
        <taxon>Pseudomonadati</taxon>
        <taxon>Pseudomonadota</taxon>
        <taxon>Alphaproteobacteria</taxon>
        <taxon>Acetobacterales</taxon>
        <taxon>Acetobacteraceae</taxon>
        <taxon>Acetobacter</taxon>
    </lineage>
</organism>
<evidence type="ECO:0000256" key="6">
    <source>
        <dbReference type="ARBA" id="ARBA00022723"/>
    </source>
</evidence>
<comment type="subcellular location">
    <subcellularLocation>
        <location evidence="10 13">Cytoplasm</location>
    </subcellularLocation>
</comment>
<dbReference type="InterPro" id="IPR048356">
    <property type="entry name" value="MS_N"/>
</dbReference>
<dbReference type="PANTHER" id="PTHR42739">
    <property type="entry name" value="MALATE SYNTHASE G"/>
    <property type="match status" value="1"/>
</dbReference>
<comment type="function">
    <text evidence="10">Involved in the glycolate utilization. Catalyzes the condensation and subsequent hydrolysis of acetyl-coenzyme A (acetyl-CoA) and glyoxylate to form malate and CoA.</text>
</comment>
<dbReference type="Gene3D" id="3.20.20.360">
    <property type="entry name" value="Malate synthase, domain 3"/>
    <property type="match status" value="2"/>
</dbReference>
<dbReference type="Pfam" id="PF20656">
    <property type="entry name" value="MS_N"/>
    <property type="match status" value="1"/>
</dbReference>
<comment type="caution">
    <text evidence="10">Lacks conserved residue(s) required for the propagation of feature annotation.</text>
</comment>
<dbReference type="GO" id="GO:0006099">
    <property type="term" value="P:tricarboxylic acid cycle"/>
    <property type="evidence" value="ECO:0007669"/>
    <property type="project" value="UniProtKB-KW"/>
</dbReference>
<evidence type="ECO:0000256" key="4">
    <source>
        <dbReference type="ARBA" id="ARBA00022532"/>
    </source>
</evidence>
<dbReference type="NCBIfam" id="NF002825">
    <property type="entry name" value="PRK02999.1"/>
    <property type="match status" value="1"/>
</dbReference>
<keyword evidence="8 10" id="KW-0558">Oxidation</keyword>
<feature type="binding site" evidence="10">
    <location>
        <position position="430"/>
    </location>
    <ligand>
        <name>Mg(2+)</name>
        <dbReference type="ChEBI" id="CHEBI:18420"/>
    </ligand>
</feature>
<feature type="binding site" evidence="10">
    <location>
        <begin position="455"/>
        <end position="458"/>
    </location>
    <ligand>
        <name>glyoxylate</name>
        <dbReference type="ChEBI" id="CHEBI:36655"/>
    </ligand>
</feature>
<gene>
    <name evidence="10 19" type="primary">glcB</name>
    <name evidence="19" type="ORF">ANI02nite_10430</name>
</gene>
<feature type="region of interest" description="Disordered" evidence="14">
    <location>
        <begin position="720"/>
        <end position="739"/>
    </location>
</feature>
<dbReference type="GO" id="GO:0006097">
    <property type="term" value="P:glyoxylate cycle"/>
    <property type="evidence" value="ECO:0007669"/>
    <property type="project" value="UniProtKB-UniRule"/>
</dbReference>
<comment type="catalytic activity">
    <reaction evidence="9 10 13">
        <text>glyoxylate + acetyl-CoA + H2O = (S)-malate + CoA + H(+)</text>
        <dbReference type="Rhea" id="RHEA:18181"/>
        <dbReference type="ChEBI" id="CHEBI:15377"/>
        <dbReference type="ChEBI" id="CHEBI:15378"/>
        <dbReference type="ChEBI" id="CHEBI:15589"/>
        <dbReference type="ChEBI" id="CHEBI:36655"/>
        <dbReference type="ChEBI" id="CHEBI:57287"/>
        <dbReference type="ChEBI" id="CHEBI:57288"/>
        <dbReference type="EC" id="2.3.3.9"/>
    </reaction>
</comment>
<evidence type="ECO:0000256" key="12">
    <source>
        <dbReference type="PIRSR" id="PIRSR601465-50"/>
    </source>
</evidence>
<sequence length="739" mass="80409">MTTRIEIGSISVDQGLHAFINTEVLPGTDVSAAEFWSGLAGLVETFGPKIREALDARDQLQDKIDAFLGENPNAEADSQIGFLREIGYIEREPNDFTVSTDSLDDEIGRVAGPQLVVPVNNARYALNAANARWGSLYDAFYGTDALSQSAPLTPGKAYNELRGRAVVQRVRLFLDETTPLLFGSHVDVTSYYVRHGELHAKLECGRTTGLRSPTQFAGFAGEAGEPTAVLLRNHGLHIELRFDRTSAVGKTDKAGVADVILESALTTIMDCEDSVSAVDAEDKVHVYRNWLGLMRGELTADVPRGDKVVTRRLAADRTYIGTDGAPFTLPGRSLLLARTVGHHMTTDAVLDSGLDEAPEGVIDAAVLALIGLHDLRSERATRNSRAGSIYIVRPKMHGSQEVALSDGVFAAIEDMLSLPRNTIKMGVMDEERRTSVNLAACLHAARERVVFINTGFLDRTGDEIHTCMKAGPVVRKGDMKTTAWIKAYEQRNVAIGIKSGLTVGPDGHGQIGKGMWAMPDRMEDMLEQKGAQLRAGACTAWVPSPTAATLHALHYHEVDVAAAQRELRHAPAAPLSELLTLPLAGGRSWSEMEIAHELDTNLQSILGYVVRWVDLGVGCSKVPDMNNVGLMEDRATLRISAQHVANWLMHGVVSQEQVDSAFTRMARIVDQQNEGEPGYRPLTANAEGPAFMAAKDLVFRGAEQPNGYTEAILHRRRREAKRRDALEATSREDVGFAAG</sequence>
<proteinExistence type="inferred from homology"/>
<dbReference type="InterPro" id="IPR006253">
    <property type="entry name" value="Malate_synthG"/>
</dbReference>
<evidence type="ECO:0000256" key="2">
    <source>
        <dbReference type="ARBA" id="ARBA00022435"/>
    </source>
</evidence>
<feature type="binding site" evidence="10">
    <location>
        <position position="274"/>
    </location>
    <ligand>
        <name>acetyl-CoA</name>
        <dbReference type="ChEBI" id="CHEBI:57288"/>
    </ligand>
</feature>
<comment type="pathway">
    <text evidence="10 13">Carbohydrate metabolism; glyoxylate cycle; (S)-malate from isocitrate: step 2/2.</text>
</comment>
<feature type="binding site" evidence="10">
    <location>
        <position position="116"/>
    </location>
    <ligand>
        <name>acetyl-CoA</name>
        <dbReference type="ChEBI" id="CHEBI:57288"/>
    </ligand>
</feature>